<sequence length="188" mass="21715">MTSWDDFRERLLMRFGSGKGGSPYTRLMNLKQLGLVAEYRRQFEGITATTRGLPQEFLEEAFLNGLKPEIAEEVKLFCSSGLSWLKEMAQWIENKNVTVRSGKNYQPSLFSRPSPLGQSRFEVSWSKSNSTPTVKDNSKYTPYLVRKMSFKEIEEKKKTKDYVTDVTQNTIQVIDAKEKSCRLCLQMK</sequence>
<gene>
    <name evidence="2" type="ORF">V5N11_021617</name>
</gene>
<name>A0ABD1A422_CARAN</name>
<evidence type="ECO:0000313" key="3">
    <source>
        <dbReference type="Proteomes" id="UP001558713"/>
    </source>
</evidence>
<evidence type="ECO:0000313" key="2">
    <source>
        <dbReference type="EMBL" id="KAL1198539.1"/>
    </source>
</evidence>
<dbReference type="EMBL" id="JBANAX010000663">
    <property type="protein sequence ID" value="KAL1198539.1"/>
    <property type="molecule type" value="Genomic_DNA"/>
</dbReference>
<protein>
    <recommendedName>
        <fullName evidence="1">Retrotransposon gag domain-containing protein</fullName>
    </recommendedName>
</protein>
<reference evidence="2 3" key="1">
    <citation type="submission" date="2024-04" db="EMBL/GenBank/DDBJ databases">
        <title>Genome assembly C_amara_ONT_v2.</title>
        <authorList>
            <person name="Yant L."/>
            <person name="Moore C."/>
            <person name="Slenker M."/>
        </authorList>
    </citation>
    <scope>NUCLEOTIDE SEQUENCE [LARGE SCALE GENOMIC DNA]</scope>
    <source>
        <tissue evidence="2">Leaf</tissue>
    </source>
</reference>
<proteinExistence type="predicted"/>
<accession>A0ABD1A422</accession>
<feature type="domain" description="Retrotransposon gag" evidence="1">
    <location>
        <begin position="2"/>
        <end position="68"/>
    </location>
</feature>
<keyword evidence="3" id="KW-1185">Reference proteome</keyword>
<dbReference type="AlphaFoldDB" id="A0ABD1A422"/>
<comment type="caution">
    <text evidence="2">The sequence shown here is derived from an EMBL/GenBank/DDBJ whole genome shotgun (WGS) entry which is preliminary data.</text>
</comment>
<dbReference type="Proteomes" id="UP001558713">
    <property type="component" value="Unassembled WGS sequence"/>
</dbReference>
<dbReference type="Pfam" id="PF03732">
    <property type="entry name" value="Retrotrans_gag"/>
    <property type="match status" value="1"/>
</dbReference>
<dbReference type="InterPro" id="IPR005162">
    <property type="entry name" value="Retrotrans_gag_dom"/>
</dbReference>
<evidence type="ECO:0000259" key="1">
    <source>
        <dbReference type="Pfam" id="PF03732"/>
    </source>
</evidence>
<organism evidence="2 3">
    <name type="scientific">Cardamine amara subsp. amara</name>
    <dbReference type="NCBI Taxonomy" id="228776"/>
    <lineage>
        <taxon>Eukaryota</taxon>
        <taxon>Viridiplantae</taxon>
        <taxon>Streptophyta</taxon>
        <taxon>Embryophyta</taxon>
        <taxon>Tracheophyta</taxon>
        <taxon>Spermatophyta</taxon>
        <taxon>Magnoliopsida</taxon>
        <taxon>eudicotyledons</taxon>
        <taxon>Gunneridae</taxon>
        <taxon>Pentapetalae</taxon>
        <taxon>rosids</taxon>
        <taxon>malvids</taxon>
        <taxon>Brassicales</taxon>
        <taxon>Brassicaceae</taxon>
        <taxon>Cardamineae</taxon>
        <taxon>Cardamine</taxon>
    </lineage>
</organism>